<feature type="domain" description="Luciferase-like" evidence="3">
    <location>
        <begin position="10"/>
        <end position="304"/>
    </location>
</feature>
<dbReference type="InterPro" id="IPR011251">
    <property type="entry name" value="Luciferase-like_dom"/>
</dbReference>
<organism evidence="4 5">
    <name type="scientific">Microbacterium kribbense</name>
    <dbReference type="NCBI Taxonomy" id="433645"/>
    <lineage>
        <taxon>Bacteria</taxon>
        <taxon>Bacillati</taxon>
        <taxon>Actinomycetota</taxon>
        <taxon>Actinomycetes</taxon>
        <taxon>Micrococcales</taxon>
        <taxon>Microbacteriaceae</taxon>
        <taxon>Microbacterium</taxon>
    </lineage>
</organism>
<evidence type="ECO:0000259" key="3">
    <source>
        <dbReference type="Pfam" id="PF00296"/>
    </source>
</evidence>
<dbReference type="InterPro" id="IPR050564">
    <property type="entry name" value="F420-G6PD/mer"/>
</dbReference>
<dbReference type="InterPro" id="IPR036661">
    <property type="entry name" value="Luciferase-like_sf"/>
</dbReference>
<evidence type="ECO:0000313" key="5">
    <source>
        <dbReference type="Proteomes" id="UP001500540"/>
    </source>
</evidence>
<dbReference type="InterPro" id="IPR019944">
    <property type="entry name" value="F420-dep_G6P_DH"/>
</dbReference>
<dbReference type="NCBIfam" id="TIGR03554">
    <property type="entry name" value="F420_G6P_DH"/>
    <property type="match status" value="1"/>
</dbReference>
<reference evidence="5" key="1">
    <citation type="journal article" date="2019" name="Int. J. Syst. Evol. Microbiol.">
        <title>The Global Catalogue of Microorganisms (GCM) 10K type strain sequencing project: providing services to taxonomists for standard genome sequencing and annotation.</title>
        <authorList>
            <consortium name="The Broad Institute Genomics Platform"/>
            <consortium name="The Broad Institute Genome Sequencing Center for Infectious Disease"/>
            <person name="Wu L."/>
            <person name="Ma J."/>
        </authorList>
    </citation>
    <scope>NUCLEOTIDE SEQUENCE [LARGE SCALE GENOMIC DNA]</scope>
    <source>
        <strain evidence="5">JCM 16950</strain>
    </source>
</reference>
<dbReference type="CDD" id="cd01097">
    <property type="entry name" value="Tetrahydromethanopterin_reductase"/>
    <property type="match status" value="1"/>
</dbReference>
<dbReference type="Pfam" id="PF00296">
    <property type="entry name" value="Bac_luciferase"/>
    <property type="match status" value="1"/>
</dbReference>
<dbReference type="PANTHER" id="PTHR43244">
    <property type="match status" value="1"/>
</dbReference>
<accession>A0ABP7G7G2</accession>
<dbReference type="EMBL" id="BAABAF010000002">
    <property type="protein sequence ID" value="GAA3757183.1"/>
    <property type="molecule type" value="Genomic_DNA"/>
</dbReference>
<dbReference type="InterPro" id="IPR019945">
    <property type="entry name" value="F420_G6P_DH-rel"/>
</dbReference>
<dbReference type="PANTHER" id="PTHR43244:SF1">
    <property type="entry name" value="5,10-METHYLENETETRAHYDROMETHANOPTERIN REDUCTASE"/>
    <property type="match status" value="1"/>
</dbReference>
<comment type="caution">
    <text evidence="4">The sequence shown here is derived from an EMBL/GenBank/DDBJ whole genome shotgun (WGS) entry which is preliminary data.</text>
</comment>
<sequence length="335" mass="37359">MTLRFGYKASSEQFGPNELLRFGVLAEQAGFDSVFLSDHFQPWMHEGGHAPATLPWLGALGAQTSRVLIGTSVLTPTFRYHPAVIAQEFATLGVMFPERVILGVGTGEALNEVTLGLAWPDPPERFQRLKESIGLIRALWRGERVTFDGTYYSVRDATVYDRPDREVPIYIGASGPAATRLAGRIADGYITTSGKDPALYTDTLLPALHDGLSKAGRGVDEVDTLMEVKVSYHPDRATALEKTRFWAPLALSPQQKRDVHDPLQMQQLAKQLPIEQVASRFIVSTDPDEHVEQIGRYIDLGFRHLVFHDPGFDQEEFLHTYGTEILPRLRAKYGQ</sequence>
<keyword evidence="5" id="KW-1185">Reference proteome</keyword>
<dbReference type="RefSeq" id="WP_344780685.1">
    <property type="nucleotide sequence ID" value="NZ_BAABAF010000002.1"/>
</dbReference>
<dbReference type="NCBIfam" id="TIGR03557">
    <property type="entry name" value="F420_G6P_family"/>
    <property type="match status" value="1"/>
</dbReference>
<evidence type="ECO:0000313" key="4">
    <source>
        <dbReference type="EMBL" id="GAA3757183.1"/>
    </source>
</evidence>
<keyword evidence="2" id="KW-0119">Carbohydrate metabolism</keyword>
<dbReference type="Gene3D" id="3.20.20.30">
    <property type="entry name" value="Luciferase-like domain"/>
    <property type="match status" value="1"/>
</dbReference>
<protein>
    <submittedName>
        <fullName evidence="4">Glucose-6-phosphate dehydrogenase (Coenzyme-F420)</fullName>
    </submittedName>
</protein>
<gene>
    <name evidence="4" type="primary">fgd</name>
    <name evidence="4" type="ORF">GCM10022240_07500</name>
</gene>
<keyword evidence="1" id="KW-0560">Oxidoreductase</keyword>
<proteinExistence type="predicted"/>
<dbReference type="SUPFAM" id="SSF51679">
    <property type="entry name" value="Bacterial luciferase-like"/>
    <property type="match status" value="1"/>
</dbReference>
<evidence type="ECO:0000256" key="2">
    <source>
        <dbReference type="ARBA" id="ARBA00023277"/>
    </source>
</evidence>
<name>A0ABP7G7G2_9MICO</name>
<evidence type="ECO:0000256" key="1">
    <source>
        <dbReference type="ARBA" id="ARBA00023002"/>
    </source>
</evidence>
<dbReference type="Proteomes" id="UP001500540">
    <property type="component" value="Unassembled WGS sequence"/>
</dbReference>